<dbReference type="GO" id="GO:0016020">
    <property type="term" value="C:membrane"/>
    <property type="evidence" value="ECO:0007669"/>
    <property type="project" value="InterPro"/>
</dbReference>
<dbReference type="AlphaFoldDB" id="A0AAJ6QUT3"/>
<name>A0AAJ6QUT3_9ACAR</name>
<proteinExistence type="inferred from homology"/>
<gene>
    <name evidence="3" type="primary">LOC100898075</name>
</gene>
<evidence type="ECO:0000313" key="3">
    <source>
        <dbReference type="RefSeq" id="XP_003744724.1"/>
    </source>
</evidence>
<evidence type="ECO:0000256" key="1">
    <source>
        <dbReference type="ARBA" id="ARBA00009800"/>
    </source>
</evidence>
<keyword evidence="2" id="KW-1185">Reference proteome</keyword>
<dbReference type="Gene3D" id="3.20.20.80">
    <property type="entry name" value="Glycosidases"/>
    <property type="match status" value="1"/>
</dbReference>
<dbReference type="InterPro" id="IPR017853">
    <property type="entry name" value="GH"/>
</dbReference>
<sequence length="454" mass="51329">MSSLFLGHTIDASIITKQEWTMVNFDDEKLKQAMVLLAPIYVRFGGILSDHTIFAEKRPRDGGSQHRRKEKKHKKGIVPPDAYTIYGDDIDRLLKFTDDSGSRLLFCLNSHLHSDGKWNSSNAFQLVDYIISKNFTSIDFSVGNEPRRNYNISGIDIGKAVKALRRKLNKSPLHGSKIIAPDVSRLQKFGREFLNKTISFAGKHLFAASFHQYYVNGSNTTWRGLIHPTTLDFLDRKISTAQRVVKSSRKPETPLWITESGSAFGGGALGLSRSFVAALGYADKLGLAATRGISHVMRQSLFGGRYRLFNMSERYEPSPEYWVAYLFRLLNGEVVRAIRPNPSFAHLRCYCFGDPDRRTITAMFINVHTTEKYILRTSTHQLLKTQRWDYLVTSQGDPSASIEILVNKRLLKLPDDPAERFIPPKGELRSGKDVLVLPALSMAFSVYIMQNTTA</sequence>
<dbReference type="Proteomes" id="UP000694867">
    <property type="component" value="Unplaced"/>
</dbReference>
<reference evidence="3" key="1">
    <citation type="submission" date="2025-08" db="UniProtKB">
        <authorList>
            <consortium name="RefSeq"/>
        </authorList>
    </citation>
    <scope>IDENTIFICATION</scope>
</reference>
<evidence type="ECO:0000313" key="2">
    <source>
        <dbReference type="Proteomes" id="UP000694867"/>
    </source>
</evidence>
<dbReference type="KEGG" id="goe:100898075"/>
<dbReference type="GeneID" id="100898075"/>
<dbReference type="GO" id="GO:0031012">
    <property type="term" value="C:extracellular matrix"/>
    <property type="evidence" value="ECO:0007669"/>
    <property type="project" value="TreeGrafter"/>
</dbReference>
<comment type="similarity">
    <text evidence="1">Belongs to the glycosyl hydrolase 79 family.</text>
</comment>
<protein>
    <submittedName>
        <fullName evidence="3">Heparanase-like</fullName>
    </submittedName>
</protein>
<dbReference type="GO" id="GO:0016798">
    <property type="term" value="F:hydrolase activity, acting on glycosyl bonds"/>
    <property type="evidence" value="ECO:0007669"/>
    <property type="project" value="InterPro"/>
</dbReference>
<organism evidence="2 3">
    <name type="scientific">Galendromus occidentalis</name>
    <name type="common">western predatory mite</name>
    <dbReference type="NCBI Taxonomy" id="34638"/>
    <lineage>
        <taxon>Eukaryota</taxon>
        <taxon>Metazoa</taxon>
        <taxon>Ecdysozoa</taxon>
        <taxon>Arthropoda</taxon>
        <taxon>Chelicerata</taxon>
        <taxon>Arachnida</taxon>
        <taxon>Acari</taxon>
        <taxon>Parasitiformes</taxon>
        <taxon>Mesostigmata</taxon>
        <taxon>Gamasina</taxon>
        <taxon>Phytoseioidea</taxon>
        <taxon>Phytoseiidae</taxon>
        <taxon>Typhlodrominae</taxon>
        <taxon>Galendromus</taxon>
    </lineage>
</organism>
<dbReference type="InterPro" id="IPR005199">
    <property type="entry name" value="Glyco_hydro_79"/>
</dbReference>
<dbReference type="GO" id="GO:0005615">
    <property type="term" value="C:extracellular space"/>
    <property type="evidence" value="ECO:0007669"/>
    <property type="project" value="TreeGrafter"/>
</dbReference>
<dbReference type="PANTHER" id="PTHR46145">
    <property type="entry name" value="HEPARANASE"/>
    <property type="match status" value="1"/>
</dbReference>
<dbReference type="Pfam" id="PF03662">
    <property type="entry name" value="Glyco_hydro_79n"/>
    <property type="match status" value="1"/>
</dbReference>
<dbReference type="RefSeq" id="XP_003744724.1">
    <property type="nucleotide sequence ID" value="XM_003744676.1"/>
</dbReference>
<dbReference type="SUPFAM" id="SSF51445">
    <property type="entry name" value="(Trans)glycosidases"/>
    <property type="match status" value="1"/>
</dbReference>
<accession>A0AAJ6QUT3</accession>
<dbReference type="PANTHER" id="PTHR46145:SF4">
    <property type="entry name" value="HEPARANASE"/>
    <property type="match status" value="1"/>
</dbReference>